<keyword evidence="13" id="KW-1133">Transmembrane helix</keyword>
<dbReference type="GO" id="GO:0005524">
    <property type="term" value="F:ATP binding"/>
    <property type="evidence" value="ECO:0007669"/>
    <property type="project" value="UniProtKB-UniRule"/>
</dbReference>
<feature type="region of interest" description="Disordered" evidence="23">
    <location>
        <begin position="1558"/>
        <end position="1618"/>
    </location>
</feature>
<keyword evidence="12 22" id="KW-0067">ATP-binding</keyword>
<keyword evidence="6" id="KW-0597">Phosphoprotein</keyword>
<dbReference type="SUPFAM" id="SSF49265">
    <property type="entry name" value="Fibronectin type III"/>
    <property type="match status" value="1"/>
</dbReference>
<dbReference type="InterPro" id="IPR017441">
    <property type="entry name" value="Protein_kinase_ATP_BS"/>
</dbReference>
<feature type="non-terminal residue" evidence="27">
    <location>
        <position position="1"/>
    </location>
</feature>
<dbReference type="Gene3D" id="1.10.510.10">
    <property type="entry name" value="Transferase(Phosphotransferase) domain 1"/>
    <property type="match status" value="1"/>
</dbReference>
<feature type="domain" description="Ig-like" evidence="25">
    <location>
        <begin position="328"/>
        <end position="432"/>
    </location>
</feature>
<evidence type="ECO:0000256" key="19">
    <source>
        <dbReference type="ARBA" id="ARBA00023180"/>
    </source>
</evidence>
<feature type="region of interest" description="Disordered" evidence="23">
    <location>
        <begin position="2114"/>
        <end position="2144"/>
    </location>
</feature>
<evidence type="ECO:0000259" key="24">
    <source>
        <dbReference type="PROSITE" id="PS50011"/>
    </source>
</evidence>
<keyword evidence="28" id="KW-1185">Reference proteome</keyword>
<feature type="compositionally biased region" description="Basic and acidic residues" evidence="23">
    <location>
        <begin position="294"/>
        <end position="305"/>
    </location>
</feature>
<dbReference type="GO" id="GO:0043235">
    <property type="term" value="C:receptor complex"/>
    <property type="evidence" value="ECO:0007669"/>
    <property type="project" value="TreeGrafter"/>
</dbReference>
<dbReference type="GO" id="GO:0016477">
    <property type="term" value="P:cell migration"/>
    <property type="evidence" value="ECO:0007669"/>
    <property type="project" value="TreeGrafter"/>
</dbReference>
<feature type="region of interest" description="Disordered" evidence="23">
    <location>
        <begin position="2160"/>
        <end position="2192"/>
    </location>
</feature>
<evidence type="ECO:0000256" key="14">
    <source>
        <dbReference type="ARBA" id="ARBA00023034"/>
    </source>
</evidence>
<keyword evidence="15" id="KW-0472">Membrane</keyword>
<dbReference type="Gene3D" id="2.60.40.10">
    <property type="entry name" value="Immunoglobulins"/>
    <property type="match status" value="4"/>
</dbReference>
<comment type="caution">
    <text evidence="27">The sequence shown here is derived from an EMBL/GenBank/DDBJ whole genome shotgun (WGS) entry which is preliminary data.</text>
</comment>
<evidence type="ECO:0000256" key="9">
    <source>
        <dbReference type="ARBA" id="ARBA00022737"/>
    </source>
</evidence>
<keyword evidence="7" id="KW-0808">Transferase</keyword>
<dbReference type="Pfam" id="PF00041">
    <property type="entry name" value="fn3"/>
    <property type="match status" value="2"/>
</dbReference>
<dbReference type="PANTHER" id="PTHR24416:SF257">
    <property type="entry name" value="TYROSINE-PROTEIN KINASE MER"/>
    <property type="match status" value="1"/>
</dbReference>
<dbReference type="InterPro" id="IPR003598">
    <property type="entry name" value="Ig_sub2"/>
</dbReference>
<dbReference type="GO" id="GO:0007169">
    <property type="term" value="P:cell surface receptor protein tyrosine kinase signaling pathway"/>
    <property type="evidence" value="ECO:0007669"/>
    <property type="project" value="TreeGrafter"/>
</dbReference>
<keyword evidence="20" id="KW-0393">Immunoglobulin domain</keyword>
<dbReference type="CDD" id="cd00063">
    <property type="entry name" value="FN3"/>
    <property type="match status" value="2"/>
</dbReference>
<dbReference type="SUPFAM" id="SSF56112">
    <property type="entry name" value="Protein kinase-like (PK-like)"/>
    <property type="match status" value="1"/>
</dbReference>
<keyword evidence="10 22" id="KW-0547">Nucleotide-binding</keyword>
<keyword evidence="5" id="KW-1003">Cell membrane</keyword>
<dbReference type="InterPro" id="IPR001245">
    <property type="entry name" value="Ser-Thr/Tyr_kinase_cat_dom"/>
</dbReference>
<evidence type="ECO:0000259" key="26">
    <source>
        <dbReference type="PROSITE" id="PS50853"/>
    </source>
</evidence>
<dbReference type="EMBL" id="JAATIS010000859">
    <property type="protein sequence ID" value="KAG2467078.1"/>
    <property type="molecule type" value="Genomic_DNA"/>
</dbReference>
<feature type="non-terminal residue" evidence="27">
    <location>
        <position position="2210"/>
    </location>
</feature>
<dbReference type="InterPro" id="IPR036116">
    <property type="entry name" value="FN3_sf"/>
</dbReference>
<feature type="compositionally biased region" description="Basic residues" evidence="23">
    <location>
        <begin position="1437"/>
        <end position="1464"/>
    </location>
</feature>
<feature type="binding site" evidence="22">
    <location>
        <position position="851"/>
    </location>
    <ligand>
        <name>ATP</name>
        <dbReference type="ChEBI" id="CHEBI:30616"/>
    </ligand>
</feature>
<keyword evidence="11 27" id="KW-0418">Kinase</keyword>
<feature type="compositionally biased region" description="Low complexity" evidence="23">
    <location>
        <begin position="1508"/>
        <end position="1517"/>
    </location>
</feature>
<evidence type="ECO:0000256" key="3">
    <source>
        <dbReference type="ARBA" id="ARBA00006692"/>
    </source>
</evidence>
<dbReference type="Pfam" id="PF13927">
    <property type="entry name" value="Ig_3"/>
    <property type="match status" value="1"/>
</dbReference>
<dbReference type="GO" id="GO:0000139">
    <property type="term" value="C:Golgi membrane"/>
    <property type="evidence" value="ECO:0007669"/>
    <property type="project" value="UniProtKB-SubCell"/>
</dbReference>
<organism evidence="27 28">
    <name type="scientific">Polypterus senegalus</name>
    <name type="common">Senegal bichir</name>
    <dbReference type="NCBI Taxonomy" id="55291"/>
    <lineage>
        <taxon>Eukaryota</taxon>
        <taxon>Metazoa</taxon>
        <taxon>Chordata</taxon>
        <taxon>Craniata</taxon>
        <taxon>Vertebrata</taxon>
        <taxon>Euteleostomi</taxon>
        <taxon>Actinopterygii</taxon>
        <taxon>Polypteriformes</taxon>
        <taxon>Polypteridae</taxon>
        <taxon>Polypterus</taxon>
    </lineage>
</organism>
<dbReference type="PROSITE" id="PS00107">
    <property type="entry name" value="PROTEIN_KINASE_ATP"/>
    <property type="match status" value="1"/>
</dbReference>
<name>A0A8X7XF68_POLSE</name>
<dbReference type="Proteomes" id="UP000886611">
    <property type="component" value="Unassembled WGS sequence"/>
</dbReference>
<evidence type="ECO:0000256" key="18">
    <source>
        <dbReference type="ARBA" id="ARBA00023170"/>
    </source>
</evidence>
<dbReference type="PROSITE" id="PS50835">
    <property type="entry name" value="IG_LIKE"/>
    <property type="match status" value="2"/>
</dbReference>
<comment type="subcellular location">
    <subcellularLocation>
        <location evidence="1">Cell membrane</location>
        <topology evidence="1">Single-pass type I membrane protein</topology>
    </subcellularLocation>
    <subcellularLocation>
        <location evidence="2">Golgi apparatus membrane</location>
        <topology evidence="2">Multi-pass membrane protein</topology>
    </subcellularLocation>
</comment>
<protein>
    <recommendedName>
        <fullName evidence="4">receptor protein-tyrosine kinase</fullName>
        <ecNumber evidence="4">2.7.10.1</ecNumber>
    </recommendedName>
</protein>
<evidence type="ECO:0000256" key="6">
    <source>
        <dbReference type="ARBA" id="ARBA00022553"/>
    </source>
</evidence>
<evidence type="ECO:0000256" key="17">
    <source>
        <dbReference type="ARBA" id="ARBA00023157"/>
    </source>
</evidence>
<dbReference type="InterPro" id="IPR011009">
    <property type="entry name" value="Kinase-like_dom_sf"/>
</dbReference>
<dbReference type="SMART" id="SM00060">
    <property type="entry name" value="FN3"/>
    <property type="match status" value="2"/>
</dbReference>
<evidence type="ECO:0000256" key="15">
    <source>
        <dbReference type="ARBA" id="ARBA00023136"/>
    </source>
</evidence>
<evidence type="ECO:0000313" key="28">
    <source>
        <dbReference type="Proteomes" id="UP000886611"/>
    </source>
</evidence>
<dbReference type="InterPro" id="IPR054101">
    <property type="entry name" value="TMEM87A/B_GOLD"/>
</dbReference>
<evidence type="ECO:0000256" key="22">
    <source>
        <dbReference type="PROSITE-ProRule" id="PRU10141"/>
    </source>
</evidence>
<comment type="similarity">
    <text evidence="3">Belongs to the protein kinase superfamily. CAMK Ser/Thr protein kinase family.</text>
</comment>
<feature type="domain" description="Fibronectin type-III" evidence="26">
    <location>
        <begin position="533"/>
        <end position="628"/>
    </location>
</feature>
<evidence type="ECO:0000256" key="21">
    <source>
        <dbReference type="ARBA" id="ARBA00051243"/>
    </source>
</evidence>
<dbReference type="PROSITE" id="PS50853">
    <property type="entry name" value="FN3"/>
    <property type="match status" value="2"/>
</dbReference>
<gene>
    <name evidence="27" type="primary">Mertk_1</name>
    <name evidence="27" type="ORF">GTO96_0010159</name>
</gene>
<dbReference type="SUPFAM" id="SSF48726">
    <property type="entry name" value="Immunoglobulin"/>
    <property type="match status" value="2"/>
</dbReference>
<keyword evidence="17" id="KW-1015">Disulfide bond</keyword>
<dbReference type="InterPro" id="IPR003599">
    <property type="entry name" value="Ig_sub"/>
</dbReference>
<dbReference type="Pfam" id="PF21901">
    <property type="entry name" value="TMEM87A-B_GOLD"/>
    <property type="match status" value="1"/>
</dbReference>
<dbReference type="InterPro" id="IPR050122">
    <property type="entry name" value="RTK"/>
</dbReference>
<dbReference type="InterPro" id="IPR000719">
    <property type="entry name" value="Prot_kinase_dom"/>
</dbReference>
<keyword evidence="19" id="KW-0325">Glycoprotein</keyword>
<evidence type="ECO:0000256" key="10">
    <source>
        <dbReference type="ARBA" id="ARBA00022741"/>
    </source>
</evidence>
<dbReference type="Pfam" id="PF07714">
    <property type="entry name" value="PK_Tyr_Ser-Thr"/>
    <property type="match status" value="1"/>
</dbReference>
<dbReference type="InterPro" id="IPR020635">
    <property type="entry name" value="Tyr_kinase_cat_dom"/>
</dbReference>
<dbReference type="FunFam" id="2.60.40.10:FF:000296">
    <property type="entry name" value="Tyrosine-protein kinase receptor TYRO3"/>
    <property type="match status" value="1"/>
</dbReference>
<reference evidence="27 28" key="1">
    <citation type="journal article" date="2021" name="Cell">
        <title>Tracing the genetic footprints of vertebrate landing in non-teleost ray-finned fishes.</title>
        <authorList>
            <person name="Bi X."/>
            <person name="Wang K."/>
            <person name="Yang L."/>
            <person name="Pan H."/>
            <person name="Jiang H."/>
            <person name="Wei Q."/>
            <person name="Fang M."/>
            <person name="Yu H."/>
            <person name="Zhu C."/>
            <person name="Cai Y."/>
            <person name="He Y."/>
            <person name="Gan X."/>
            <person name="Zeng H."/>
            <person name="Yu D."/>
            <person name="Zhu Y."/>
            <person name="Jiang H."/>
            <person name="Qiu Q."/>
            <person name="Yang H."/>
            <person name="Zhang Y.E."/>
            <person name="Wang W."/>
            <person name="Zhu M."/>
            <person name="He S."/>
            <person name="Zhang G."/>
        </authorList>
    </citation>
    <scope>NUCLEOTIDE SEQUENCE [LARGE SCALE GENOMIC DNA]</scope>
    <source>
        <strain evidence="27">Bchr_013</strain>
    </source>
</reference>
<comment type="catalytic activity">
    <reaction evidence="21">
        <text>L-tyrosyl-[protein] + ATP = O-phospho-L-tyrosyl-[protein] + ADP + H(+)</text>
        <dbReference type="Rhea" id="RHEA:10596"/>
        <dbReference type="Rhea" id="RHEA-COMP:10136"/>
        <dbReference type="Rhea" id="RHEA-COMP:20101"/>
        <dbReference type="ChEBI" id="CHEBI:15378"/>
        <dbReference type="ChEBI" id="CHEBI:30616"/>
        <dbReference type="ChEBI" id="CHEBI:46858"/>
        <dbReference type="ChEBI" id="CHEBI:61978"/>
        <dbReference type="ChEBI" id="CHEBI:456216"/>
        <dbReference type="EC" id="2.7.10.1"/>
    </reaction>
</comment>
<evidence type="ECO:0000256" key="16">
    <source>
        <dbReference type="ARBA" id="ARBA00023137"/>
    </source>
</evidence>
<keyword evidence="8" id="KW-0812">Transmembrane</keyword>
<evidence type="ECO:0000256" key="5">
    <source>
        <dbReference type="ARBA" id="ARBA00022475"/>
    </source>
</evidence>
<dbReference type="InterPro" id="IPR007110">
    <property type="entry name" value="Ig-like_dom"/>
</dbReference>
<dbReference type="GO" id="GO:0007399">
    <property type="term" value="P:nervous system development"/>
    <property type="evidence" value="ECO:0007669"/>
    <property type="project" value="TreeGrafter"/>
</dbReference>
<feature type="compositionally biased region" description="Polar residues" evidence="23">
    <location>
        <begin position="2125"/>
        <end position="2144"/>
    </location>
</feature>
<evidence type="ECO:0000256" key="8">
    <source>
        <dbReference type="ARBA" id="ARBA00022692"/>
    </source>
</evidence>
<evidence type="ECO:0000256" key="12">
    <source>
        <dbReference type="ARBA" id="ARBA00022840"/>
    </source>
</evidence>
<dbReference type="Gene3D" id="3.30.200.20">
    <property type="entry name" value="Phosphorylase Kinase, domain 1"/>
    <property type="match status" value="1"/>
</dbReference>
<evidence type="ECO:0000256" key="20">
    <source>
        <dbReference type="ARBA" id="ARBA00023319"/>
    </source>
</evidence>
<feature type="compositionally biased region" description="Polar residues" evidence="23">
    <location>
        <begin position="2169"/>
        <end position="2180"/>
    </location>
</feature>
<keyword evidence="18" id="KW-0675">Receptor</keyword>
<evidence type="ECO:0000256" key="7">
    <source>
        <dbReference type="ARBA" id="ARBA00022679"/>
    </source>
</evidence>
<evidence type="ECO:0000256" key="1">
    <source>
        <dbReference type="ARBA" id="ARBA00004251"/>
    </source>
</evidence>
<dbReference type="InterPro" id="IPR003961">
    <property type="entry name" value="FN3_dom"/>
</dbReference>
<dbReference type="InterPro" id="IPR053937">
    <property type="entry name" value="GOST_TM"/>
</dbReference>
<feature type="domain" description="Fibronectin type-III" evidence="26">
    <location>
        <begin position="633"/>
        <end position="719"/>
    </location>
</feature>
<dbReference type="PANTHER" id="PTHR24416">
    <property type="entry name" value="TYROSINE-PROTEIN KINASE RECEPTOR"/>
    <property type="match status" value="1"/>
</dbReference>
<dbReference type="SMART" id="SM00408">
    <property type="entry name" value="IGc2"/>
    <property type="match status" value="2"/>
</dbReference>
<dbReference type="InterPro" id="IPR013783">
    <property type="entry name" value="Ig-like_fold"/>
</dbReference>
<dbReference type="PRINTS" id="PR00109">
    <property type="entry name" value="TYRKINASE"/>
</dbReference>
<feature type="domain" description="Ig-like" evidence="25">
    <location>
        <begin position="444"/>
        <end position="526"/>
    </location>
</feature>
<feature type="region of interest" description="Disordered" evidence="23">
    <location>
        <begin position="283"/>
        <end position="312"/>
    </location>
</feature>
<evidence type="ECO:0000256" key="4">
    <source>
        <dbReference type="ARBA" id="ARBA00011902"/>
    </source>
</evidence>
<dbReference type="FunFam" id="1.10.510.10:FF:000089">
    <property type="entry name" value="Tyrosine-protein kinase receptor TYRO3"/>
    <property type="match status" value="1"/>
</dbReference>
<dbReference type="PROSITE" id="PS00109">
    <property type="entry name" value="PROTEIN_KINASE_TYR"/>
    <property type="match status" value="1"/>
</dbReference>
<feature type="domain" description="Protein kinase" evidence="24">
    <location>
        <begin position="819"/>
        <end position="1113"/>
    </location>
</feature>
<dbReference type="InterPro" id="IPR036179">
    <property type="entry name" value="Ig-like_dom_sf"/>
</dbReference>
<dbReference type="GO" id="GO:0004714">
    <property type="term" value="F:transmembrane receptor protein tyrosine kinase activity"/>
    <property type="evidence" value="ECO:0007669"/>
    <property type="project" value="UniProtKB-EC"/>
</dbReference>
<dbReference type="SMART" id="SM00409">
    <property type="entry name" value="IG"/>
    <property type="match status" value="3"/>
</dbReference>
<evidence type="ECO:0000256" key="11">
    <source>
        <dbReference type="ARBA" id="ARBA00022777"/>
    </source>
</evidence>
<evidence type="ECO:0000256" key="13">
    <source>
        <dbReference type="ARBA" id="ARBA00022989"/>
    </source>
</evidence>
<dbReference type="SMART" id="SM00219">
    <property type="entry name" value="TyrKc"/>
    <property type="match status" value="1"/>
</dbReference>
<feature type="region of interest" description="Disordered" evidence="23">
    <location>
        <begin position="1774"/>
        <end position="1857"/>
    </location>
</feature>
<dbReference type="InterPro" id="IPR008266">
    <property type="entry name" value="Tyr_kinase_AS"/>
</dbReference>
<evidence type="ECO:0000256" key="23">
    <source>
        <dbReference type="SAM" id="MobiDB-lite"/>
    </source>
</evidence>
<sequence length="2210" mass="245840">MVNQEEYSLLVRSVVSSKLCPQTPTSLAEEDGQLYGPIVKSKPVKGKHSGRVLRNAFPLMSHSKVFNHSPEPSLVTPLKIALHKDPSKLEMVSVTRILQETMPADQAFYLERWRKKMIDQLGEDGFENYTRSLFRQGKLFHGALEEIFMPTESQEADEEEVQISGYIESVQHVLKDIGHVYAIESAVQHHSLNYVGLVDCIAEYRQASSPSSSQLWLSEWWWLGPFIAHPEAFQVINHLVPIAPPGGAESSSSRAVGSRQLPLAAMLGPNQAVEDSISHGALRAVGESSSSREAATKRPGEEDQHQSGSSALDIHSVTDTYVNFSTEPKITMDTDENQRLTFKPTVGKIHISEGTEIRFNCSIELYEVNHHLNIEWIKDGQEINGSKMVMKDLQATDKGVSTIVSTCSINSVQRSDAGEYKCRLRVNNTNIESSPIQIEVLGLPTFLKEPENVNISRNTPFNLTCAAVGPPDPVRISWLQNSVKIIGTEGLSPSILSVPGVNDSVRYSCEATNDRGLSTSKEAHVNIKGPPSAPSDLQVIKQSAHSLLVKWLPGHDGYSPLHTCQISVNQTIFGFSSHLRDINVPVPPYECDLKNLTAMTSFWLRVSCMNEIGWSGWSKWIQNETLEGVPTGAPQNVTLTVNGSFLEVTWESPRADKINGNLSGYAVLINGLETSIGLKNFHYKTLTVFNLTYQAQVAAVTKAGKGIWSEPVNVFVHDFGLALAPSSSPFIPKADRILLGIVCGVTFMVMAICVFVAVKKRIHETRFGHAFDKEMQPIVQYRPNRSYGRQDDEITSNILGINEDLQTKLQDVMTDRKLLSVGKVLGEGEFGSVFEGHLKQPDGSSQKVAVKTMKIRVNPGGQQTLNHVCICCVLVDNFSQREIEEFLSEAACMKDFCHPNVIRLLGVCLEINSHERFPKPMVILPFMKYGDLHSFLLRSRLGERPQYLPLQTLLKFMIDIALGMEYLSSKNFLHRDLAARNCMLRDDMTVCVADFGLSKKIYSGDYYRQGRIAKMPVKWIAIESLADRVFTTKSDWAFGVAMWEIATRGMTPYPGVQNHEIYDYLLQGNRLKQPADCLDELYGIMYSCWRADPASRPSFTEVRICLEKLAERLPEAASKEDIIYINTSHPEEEEEDEEQQAEDEGEACVELCGPQLTFHKNRLPAYPKSTVDNGPCVVTAEVHDSEDLESRYVFAIAPQDPAASMDVTAPLLQTDVLMHANRDASGDLHQLDNTSEDSVIMTSSRIMLRKSLFNNTEIKLKIWPFSCPEPLTFTIKWLLKYYPCHNDYGNIEDVYDKTMLSRGELLDPNPLIRGEYIEQTYENVQCSDEKLMFPILNRSTLLPRSVLPPLIDEKEKEHESLNDKNEQNPFDIVTKGLLIFAELISSLKRTIARLLVIIVSLGYGIVKYAFTPLIDDSDDEEIEEFSVSENLGAAQKSKGRGVGRGRGVLKNKKQKGKNWGRGRGRGTDQGGECSVEVLNTDDVNEDEKELEDLRKQGIAPLPKPPPGVGLLPTPGSLSNPQEGSPCHGVPKKIPSLFEIVVQPTGDLVHKIGLRPNFYNSSSPPDPEFEGNVPPSQEMFGSSSDDLSRPNGPSAPPGSPGSINHSKQGESCGGHGQLVQQNQPGKFMLLPVCASYYSPLPRLYFSAANEALKMDLLAFSTLNDSHLSVSEPDSSSTQKPAVQVPDFLPAMQKALFIRLSQNQHSDEHRKEENRMHKRVNKEKDEAVNWYSSDDEEDGSSMTAILKTLKKQSEILQNQHHSGTAHLIVSQCHTDPRLQKEKSTPCDPRIKYDPRHGSSTELARKQMDATTVDPRLTRDPRKVKPQVGSSSPRLDMHHINAAYNSKPQTGDEDEEGERELREKTAIIPQEPMPGFALRDPRCQIKQFSHIKVDIILSRPAFAKNVVWAPEDLIPLPLPKQEPSINLPLPPLIADPRLNKNHNVLNDTNQNPMLQDPRLAVGRTKENFGKVGLLNKLSDAKSSTEKPLDPRLHKTVDPRLHRHSNTDSQQLLPKDLHYGTDPRLPRVCLNSAGTVTIKSEPEDLPPYAPKLSSSGGGLGSPTTLLSGISLYDPRIQPLSSVKDEDEHLKKLIMTKQPVKQENILPVTLEVSKIELSSESSNADESSEITANKSQNTPQITSKSVQPSAVHNLPIQALAGLIRPPYSDPRQIRPTSQTIQANQHQESDSSDEVDDGKLLKDVFKTFDPTASPFC</sequence>
<dbReference type="Pfam" id="PF13895">
    <property type="entry name" value="Ig_2"/>
    <property type="match status" value="1"/>
</dbReference>
<proteinExistence type="inferred from homology"/>
<accession>A0A8X7XF68</accession>
<dbReference type="GO" id="GO:0005886">
    <property type="term" value="C:plasma membrane"/>
    <property type="evidence" value="ECO:0007669"/>
    <property type="project" value="UniProtKB-SubCell"/>
</dbReference>
<dbReference type="EC" id="2.7.10.1" evidence="4"/>
<feature type="compositionally biased region" description="Basic and acidic residues" evidence="23">
    <location>
        <begin position="1774"/>
        <end position="1805"/>
    </location>
</feature>
<keyword evidence="14" id="KW-0333">Golgi apparatus</keyword>
<evidence type="ECO:0000313" key="27">
    <source>
        <dbReference type="EMBL" id="KAG2467078.1"/>
    </source>
</evidence>
<dbReference type="GO" id="GO:0006909">
    <property type="term" value="P:phagocytosis"/>
    <property type="evidence" value="ECO:0007669"/>
    <property type="project" value="TreeGrafter"/>
</dbReference>
<evidence type="ECO:0000259" key="25">
    <source>
        <dbReference type="PROSITE" id="PS50835"/>
    </source>
</evidence>
<keyword evidence="16" id="KW-0829">Tyrosine-protein kinase</keyword>
<dbReference type="PROSITE" id="PS50011">
    <property type="entry name" value="PROTEIN_KINASE_DOM"/>
    <property type="match status" value="1"/>
</dbReference>
<evidence type="ECO:0000256" key="2">
    <source>
        <dbReference type="ARBA" id="ARBA00004653"/>
    </source>
</evidence>
<feature type="region of interest" description="Disordered" evidence="23">
    <location>
        <begin position="1433"/>
        <end position="1529"/>
    </location>
</feature>
<keyword evidence="9" id="KW-0677">Repeat</keyword>
<dbReference type="Pfam" id="PF06814">
    <property type="entry name" value="GOST_TM"/>
    <property type="match status" value="1"/>
</dbReference>